<dbReference type="AlphaFoldDB" id="A0AAD4D0Q9"/>
<comment type="caution">
    <text evidence="1">The sequence shown here is derived from an EMBL/GenBank/DDBJ whole genome shotgun (WGS) entry which is preliminary data.</text>
</comment>
<protein>
    <submittedName>
        <fullName evidence="1">Uncharacterized protein</fullName>
    </submittedName>
</protein>
<name>A0AAD4D0Q9_9FUNG</name>
<proteinExistence type="predicted"/>
<accession>A0AAD4D0Q9</accession>
<evidence type="ECO:0000313" key="2">
    <source>
        <dbReference type="Proteomes" id="UP001194580"/>
    </source>
</evidence>
<dbReference type="EMBL" id="JAAAIL010003168">
    <property type="protein sequence ID" value="KAG0252029.1"/>
    <property type="molecule type" value="Genomic_DNA"/>
</dbReference>
<dbReference type="Proteomes" id="UP001194580">
    <property type="component" value="Unassembled WGS sequence"/>
</dbReference>
<reference evidence="1" key="1">
    <citation type="journal article" date="2020" name="Fungal Divers.">
        <title>Resolving the Mortierellaceae phylogeny through synthesis of multi-gene phylogenetics and phylogenomics.</title>
        <authorList>
            <person name="Vandepol N."/>
            <person name="Liber J."/>
            <person name="Desiro A."/>
            <person name="Na H."/>
            <person name="Kennedy M."/>
            <person name="Barry K."/>
            <person name="Grigoriev I.V."/>
            <person name="Miller A.N."/>
            <person name="O'Donnell K."/>
            <person name="Stajich J.E."/>
            <person name="Bonito G."/>
        </authorList>
    </citation>
    <scope>NUCLEOTIDE SEQUENCE</scope>
    <source>
        <strain evidence="1">NRRL 28262</strain>
    </source>
</reference>
<keyword evidence="2" id="KW-1185">Reference proteome</keyword>
<organism evidence="1 2">
    <name type="scientific">Linnemannia exigua</name>
    <dbReference type="NCBI Taxonomy" id="604196"/>
    <lineage>
        <taxon>Eukaryota</taxon>
        <taxon>Fungi</taxon>
        <taxon>Fungi incertae sedis</taxon>
        <taxon>Mucoromycota</taxon>
        <taxon>Mortierellomycotina</taxon>
        <taxon>Mortierellomycetes</taxon>
        <taxon>Mortierellales</taxon>
        <taxon>Mortierellaceae</taxon>
        <taxon>Linnemannia</taxon>
    </lineage>
</organism>
<gene>
    <name evidence="1" type="ORF">BGZ95_006727</name>
</gene>
<sequence>MMTTVPSPILSPRYEPTLEELETMVYSNPLDFNPEEFVPLQLGEDDFLPIFEDISFRDGRILGYRTATIKSASIQRLLSDNDRAQSDSASCLFEYMYDAAGHTALPQTMQQQDSLPIPVLTSSSHPNPNLNGLPVQFSSYLGSTIEFEMASASTPAPAYIPIVSTPVLARNTKHYIDLLATKKPATFQP</sequence>
<evidence type="ECO:0000313" key="1">
    <source>
        <dbReference type="EMBL" id="KAG0252029.1"/>
    </source>
</evidence>